<evidence type="ECO:0000313" key="5">
    <source>
        <dbReference type="EMBL" id="JAB55905.1"/>
    </source>
</evidence>
<feature type="region of interest" description="Disordered" evidence="3">
    <location>
        <begin position="408"/>
        <end position="427"/>
    </location>
</feature>
<organism evidence="5">
    <name type="scientific">Corethrella appendiculata</name>
    <dbReference type="NCBI Taxonomy" id="1370023"/>
    <lineage>
        <taxon>Eukaryota</taxon>
        <taxon>Metazoa</taxon>
        <taxon>Ecdysozoa</taxon>
        <taxon>Arthropoda</taxon>
        <taxon>Hexapoda</taxon>
        <taxon>Insecta</taxon>
        <taxon>Pterygota</taxon>
        <taxon>Neoptera</taxon>
        <taxon>Endopterygota</taxon>
        <taxon>Diptera</taxon>
        <taxon>Nematocera</taxon>
        <taxon>Culicoidea</taxon>
        <taxon>Chaoboridae</taxon>
        <taxon>Corethrella</taxon>
    </lineage>
</organism>
<evidence type="ECO:0000256" key="1">
    <source>
        <dbReference type="ARBA" id="ARBA00022884"/>
    </source>
</evidence>
<dbReference type="InterPro" id="IPR052600">
    <property type="entry name" value="Nuc_rcpt_coact/corep"/>
</dbReference>
<dbReference type="Pfam" id="PF00076">
    <property type="entry name" value="RRM_1"/>
    <property type="match status" value="1"/>
</dbReference>
<evidence type="ECO:0000259" key="4">
    <source>
        <dbReference type="PROSITE" id="PS50102"/>
    </source>
</evidence>
<accession>U5EUA9</accession>
<dbReference type="PANTHER" id="PTHR23295:SF6">
    <property type="entry name" value="NEOSIN, ISOFORM A"/>
    <property type="match status" value="1"/>
</dbReference>
<dbReference type="InterPro" id="IPR036621">
    <property type="entry name" value="Anticodon-bd_dom_sf"/>
</dbReference>
<dbReference type="PROSITE" id="PS50102">
    <property type="entry name" value="RRM"/>
    <property type="match status" value="1"/>
</dbReference>
<sequence length="448" mass="49941">SRVYCGGLGDKASRQDVETIFKDHNSYVDINVVRGFAFIQYNNENAASSAINSLNGKMWKGRKLNVKVANDNRGNKNKRQQQQQQQQQNNQGGFRNNNNNNVRDRSPIDNKIRDMDYSDNRFGNNSFNKGGFGGGGGGGGGGNFNQFSHQQQPQQMQHQQQQLGVPQQQVQQPMEGNDCEIIVVSKDLTNYAEDVEGRIRRLGLTVDLLFPNDDVPIGKVLANIANGGSYYAILITPENEEHNSITVNILYGSPAEHRNMPVDDALLFISKDFTEIRRKNNSGGPAGGRGPAGGKQTYDAPPLKDQHPDAVQHLINLLAANRQLTALQYERLIKYLGDRREMQVKYELGDDIDMSFPSRSQPAATSSSHFMQQEPLQKTAAENEQELQKKILNILNKPSITGPQFVHEPEPIPKFGLNKPEPQKSQLLQDPKVQKALDSLLSGSIFKF</sequence>
<dbReference type="InterPro" id="IPR035979">
    <property type="entry name" value="RBD_domain_sf"/>
</dbReference>
<feature type="compositionally biased region" description="Gly residues" evidence="3">
    <location>
        <begin position="284"/>
        <end position="293"/>
    </location>
</feature>
<dbReference type="Gene3D" id="3.30.70.330">
    <property type="match status" value="1"/>
</dbReference>
<dbReference type="SUPFAM" id="SSF54928">
    <property type="entry name" value="RNA-binding domain, RBD"/>
    <property type="match status" value="1"/>
</dbReference>
<evidence type="ECO:0000256" key="3">
    <source>
        <dbReference type="SAM" id="MobiDB-lite"/>
    </source>
</evidence>
<feature type="compositionally biased region" description="Gly residues" evidence="3">
    <location>
        <begin position="130"/>
        <end position="143"/>
    </location>
</feature>
<protein>
    <submittedName>
        <fullName evidence="5">Putative neosin</fullName>
    </submittedName>
</protein>
<feature type="non-terminal residue" evidence="5">
    <location>
        <position position="1"/>
    </location>
</feature>
<dbReference type="InterPro" id="IPR012677">
    <property type="entry name" value="Nucleotide-bd_a/b_plait_sf"/>
</dbReference>
<dbReference type="Gene3D" id="3.40.50.800">
    <property type="entry name" value="Anticodon-binding domain"/>
    <property type="match status" value="1"/>
</dbReference>
<dbReference type="SMART" id="SM00360">
    <property type="entry name" value="RRM"/>
    <property type="match status" value="1"/>
</dbReference>
<reference evidence="5" key="1">
    <citation type="journal article" date="2014" name="Insect Biochem. Mol. Biol.">
        <title>An insight into the sialome of the frog biting fly, Corethrella appendiculata.</title>
        <authorList>
            <person name="Ribeiro J.M.C."/>
            <person name="Chagas A.C."/>
            <person name="Pham V.M."/>
            <person name="Lounibos L.P."/>
            <person name="Calvo E."/>
        </authorList>
    </citation>
    <scope>NUCLEOTIDE SEQUENCE</scope>
    <source>
        <tissue evidence="5">Salivary glands</tissue>
    </source>
</reference>
<name>U5EUA9_9DIPT</name>
<feature type="compositionally biased region" description="Low complexity" evidence="3">
    <location>
        <begin position="80"/>
        <end position="101"/>
    </location>
</feature>
<dbReference type="PANTHER" id="PTHR23295">
    <property type="entry name" value="NUCLEAR RECEPTOR COACTIVATOR 5-RELATED"/>
    <property type="match status" value="1"/>
</dbReference>
<dbReference type="InterPro" id="IPR000504">
    <property type="entry name" value="RRM_dom"/>
</dbReference>
<feature type="compositionally biased region" description="Low complexity" evidence="3">
    <location>
        <begin position="144"/>
        <end position="162"/>
    </location>
</feature>
<feature type="compositionally biased region" description="Basic and acidic residues" evidence="3">
    <location>
        <begin position="102"/>
        <end position="119"/>
    </location>
</feature>
<proteinExistence type="evidence at transcript level"/>
<dbReference type="SUPFAM" id="SSF52954">
    <property type="entry name" value="Class II aaRS ABD-related"/>
    <property type="match status" value="1"/>
</dbReference>
<keyword evidence="1 2" id="KW-0694">RNA-binding</keyword>
<dbReference type="EMBL" id="GANO01003966">
    <property type="protein sequence ID" value="JAB55905.1"/>
    <property type="molecule type" value="mRNA"/>
</dbReference>
<dbReference type="CDD" id="cd00590">
    <property type="entry name" value="RRM_SF"/>
    <property type="match status" value="1"/>
</dbReference>
<feature type="region of interest" description="Disordered" evidence="3">
    <location>
        <begin position="73"/>
        <end position="162"/>
    </location>
</feature>
<evidence type="ECO:0000256" key="2">
    <source>
        <dbReference type="PROSITE-ProRule" id="PRU00176"/>
    </source>
</evidence>
<feature type="region of interest" description="Disordered" evidence="3">
    <location>
        <begin position="278"/>
        <end position="302"/>
    </location>
</feature>
<feature type="domain" description="RRM" evidence="4">
    <location>
        <begin position="1"/>
        <end position="71"/>
    </location>
</feature>
<dbReference type="AlphaFoldDB" id="U5EUA9"/>
<dbReference type="GO" id="GO:0003723">
    <property type="term" value="F:RNA binding"/>
    <property type="evidence" value="ECO:0007669"/>
    <property type="project" value="UniProtKB-UniRule"/>
</dbReference>